<dbReference type="Proteomes" id="UP000240621">
    <property type="component" value="Unassembled WGS sequence"/>
</dbReference>
<dbReference type="AlphaFoldDB" id="A0A2P8C5D3"/>
<dbReference type="CDD" id="cd20691">
    <property type="entry name" value="CdiI_EC536-like"/>
    <property type="match status" value="1"/>
</dbReference>
<evidence type="ECO:0000313" key="4">
    <source>
        <dbReference type="Proteomes" id="UP000396862"/>
    </source>
</evidence>
<comment type="caution">
    <text evidence="2">The sequence shown here is derived from an EMBL/GenBank/DDBJ whole genome shotgun (WGS) entry which is preliminary data.</text>
</comment>
<gene>
    <name evidence="2" type="ORF">CLV93_1227</name>
    <name evidence="1" type="ORF">JCM18694_30090</name>
</gene>
<dbReference type="Proteomes" id="UP000396862">
    <property type="component" value="Unassembled WGS sequence"/>
</dbReference>
<keyword evidence="4" id="KW-1185">Reference proteome</keyword>
<sequence>MLHILTVKQHMKKRPKGLKAPKTKYKNDWKSMSLENLEKDHWGEPPHDSHVVKTCHQLRKKPLKDFETEDLRIMIGQNIGLRYLIPLALETLRENVLAEGDFYEGDLLKSVLTSDREFWRKEKDLFTELEEIVSDNEQVLKEQGPKLWDAFKEMKKKYKFKEKRNTACFTCIHVMTKSKPILFVSHDDDSSWEFTCGANEHSEEEIKIISLEEATDIDGSINELADMPEGVCAERENIGARWIKK</sequence>
<reference evidence="1 4" key="2">
    <citation type="submission" date="2019-10" db="EMBL/GenBank/DDBJ databases">
        <title>Prolixibacter strains distinguished by the presence of nitrate reductase genes were adept at nitrate-dependent anaerobic corrosion of metallic iron and carbon steel.</title>
        <authorList>
            <person name="Iino T."/>
            <person name="Shono N."/>
            <person name="Ito K."/>
            <person name="Nakamura R."/>
            <person name="Sueoka K."/>
            <person name="Harayama S."/>
            <person name="Ohkuma M."/>
        </authorList>
    </citation>
    <scope>NUCLEOTIDE SEQUENCE [LARGE SCALE GENOMIC DNA]</scope>
    <source>
        <strain evidence="1 4">MIC1-1</strain>
    </source>
</reference>
<dbReference type="InterPro" id="IPR040547">
    <property type="entry name" value="CdiI"/>
</dbReference>
<dbReference type="Pfam" id="PF18616">
    <property type="entry name" value="CdiI_3"/>
    <property type="match status" value="1"/>
</dbReference>
<evidence type="ECO:0000313" key="3">
    <source>
        <dbReference type="Proteomes" id="UP000240621"/>
    </source>
</evidence>
<name>A0A2P8C5D3_9BACT</name>
<reference evidence="2 3" key="1">
    <citation type="submission" date="2018-03" db="EMBL/GenBank/DDBJ databases">
        <title>Genomic Encyclopedia of Archaeal and Bacterial Type Strains, Phase II (KMG-II): from individual species to whole genera.</title>
        <authorList>
            <person name="Goeker M."/>
        </authorList>
    </citation>
    <scope>NUCLEOTIDE SEQUENCE [LARGE SCALE GENOMIC DNA]</scope>
    <source>
        <strain evidence="2 3">DSM 27267</strain>
    </source>
</reference>
<protein>
    <submittedName>
        <fullName evidence="2">Uncharacterized protein</fullName>
    </submittedName>
</protein>
<accession>A0A2P8C5D3</accession>
<proteinExistence type="predicted"/>
<evidence type="ECO:0000313" key="2">
    <source>
        <dbReference type="EMBL" id="PSK80171.1"/>
    </source>
</evidence>
<dbReference type="EMBL" id="BLAU01000001">
    <property type="protein sequence ID" value="GET22763.1"/>
    <property type="molecule type" value="Genomic_DNA"/>
</dbReference>
<organism evidence="2 3">
    <name type="scientific">Prolixibacter denitrificans</name>
    <dbReference type="NCBI Taxonomy" id="1541063"/>
    <lineage>
        <taxon>Bacteria</taxon>
        <taxon>Pseudomonadati</taxon>
        <taxon>Bacteroidota</taxon>
        <taxon>Bacteroidia</taxon>
        <taxon>Marinilabiliales</taxon>
        <taxon>Prolixibacteraceae</taxon>
        <taxon>Prolixibacter</taxon>
    </lineage>
</organism>
<dbReference type="EMBL" id="PYGC01000022">
    <property type="protein sequence ID" value="PSK80171.1"/>
    <property type="molecule type" value="Genomic_DNA"/>
</dbReference>
<evidence type="ECO:0000313" key="1">
    <source>
        <dbReference type="EMBL" id="GET22763.1"/>
    </source>
</evidence>